<dbReference type="GO" id="GO:0006417">
    <property type="term" value="P:regulation of translation"/>
    <property type="evidence" value="ECO:0007669"/>
    <property type="project" value="TreeGrafter"/>
</dbReference>
<evidence type="ECO:0000256" key="1">
    <source>
        <dbReference type="ARBA" id="ARBA00004496"/>
    </source>
</evidence>
<evidence type="ECO:0000256" key="5">
    <source>
        <dbReference type="ARBA" id="ARBA00022884"/>
    </source>
</evidence>
<dbReference type="EMBL" id="UZAM01012240">
    <property type="protein sequence ID" value="VDP20798.1"/>
    <property type="molecule type" value="Genomic_DNA"/>
</dbReference>
<keyword evidence="3" id="KW-0963">Cytoplasm</keyword>
<comment type="subcellular location">
    <subcellularLocation>
        <location evidence="1">Cytoplasm</location>
    </subcellularLocation>
</comment>
<evidence type="ECO:0000313" key="10">
    <source>
        <dbReference type="WBParaSite" id="SBAD_0000936901-mRNA-1"/>
    </source>
</evidence>
<keyword evidence="9" id="KW-1185">Reference proteome</keyword>
<feature type="domain" description="RRM" evidence="7">
    <location>
        <begin position="6"/>
        <end position="95"/>
    </location>
</feature>
<dbReference type="GO" id="GO:0005737">
    <property type="term" value="C:cytoplasm"/>
    <property type="evidence" value="ECO:0007669"/>
    <property type="project" value="UniProtKB-SubCell"/>
</dbReference>
<evidence type="ECO:0000313" key="8">
    <source>
        <dbReference type="EMBL" id="VDP20798.1"/>
    </source>
</evidence>
<evidence type="ECO:0000256" key="2">
    <source>
        <dbReference type="ARBA" id="ARBA00006635"/>
    </source>
</evidence>
<dbReference type="InterPro" id="IPR000504">
    <property type="entry name" value="RRM_dom"/>
</dbReference>
<name>A0A183IZJ5_9BILA</name>
<dbReference type="Gene3D" id="3.30.70.330">
    <property type="match status" value="1"/>
</dbReference>
<dbReference type="FunFam" id="3.30.70.330:FF:000020">
    <property type="entry name" value="RNA-binding protein Musashi homolog 2 isoform X1"/>
    <property type="match status" value="1"/>
</dbReference>
<evidence type="ECO:0000256" key="4">
    <source>
        <dbReference type="ARBA" id="ARBA00022737"/>
    </source>
</evidence>
<reference evidence="10" key="1">
    <citation type="submission" date="2016-06" db="UniProtKB">
        <authorList>
            <consortium name="WormBaseParasite"/>
        </authorList>
    </citation>
    <scope>IDENTIFICATION</scope>
</reference>
<dbReference type="WBParaSite" id="SBAD_0000936901-mRNA-1">
    <property type="protein sequence ID" value="SBAD_0000936901-mRNA-1"/>
    <property type="gene ID" value="SBAD_0000936901"/>
</dbReference>
<dbReference type="PANTHER" id="PTHR48032">
    <property type="entry name" value="RNA-BINDING PROTEIN MUSASHI HOMOLOG RBP6"/>
    <property type="match status" value="1"/>
</dbReference>
<evidence type="ECO:0000256" key="3">
    <source>
        <dbReference type="ARBA" id="ARBA00022490"/>
    </source>
</evidence>
<dbReference type="Pfam" id="PF00076">
    <property type="entry name" value="RRM_1"/>
    <property type="match status" value="1"/>
</dbReference>
<evidence type="ECO:0000259" key="7">
    <source>
        <dbReference type="PROSITE" id="PS50102"/>
    </source>
</evidence>
<dbReference type="Proteomes" id="UP000270296">
    <property type="component" value="Unassembled WGS sequence"/>
</dbReference>
<dbReference type="InterPro" id="IPR035979">
    <property type="entry name" value="RBD_domain_sf"/>
</dbReference>
<protein>
    <submittedName>
        <fullName evidence="10">RRM domain-containing protein</fullName>
    </submittedName>
</protein>
<gene>
    <name evidence="8" type="ORF">SBAD_LOCUS9043</name>
</gene>
<organism evidence="10">
    <name type="scientific">Soboliphyme baturini</name>
    <dbReference type="NCBI Taxonomy" id="241478"/>
    <lineage>
        <taxon>Eukaryota</taxon>
        <taxon>Metazoa</taxon>
        <taxon>Ecdysozoa</taxon>
        <taxon>Nematoda</taxon>
        <taxon>Enoplea</taxon>
        <taxon>Dorylaimia</taxon>
        <taxon>Dioctophymatida</taxon>
        <taxon>Dioctophymatoidea</taxon>
        <taxon>Soboliphymatidae</taxon>
        <taxon>Soboliphyme</taxon>
    </lineage>
</organism>
<dbReference type="PANTHER" id="PTHR48032:SF18">
    <property type="entry name" value="RRM DOMAIN-CONTAINING PROTEIN"/>
    <property type="match status" value="1"/>
</dbReference>
<dbReference type="InterPro" id="IPR012677">
    <property type="entry name" value="Nucleotide-bd_a/b_plait_sf"/>
</dbReference>
<comment type="similarity">
    <text evidence="2">Belongs to the Musashi family.</text>
</comment>
<dbReference type="SUPFAM" id="SSF54928">
    <property type="entry name" value="RNA-binding domain, RBD"/>
    <property type="match status" value="1"/>
</dbReference>
<dbReference type="SMART" id="SM00360">
    <property type="entry name" value="RRM"/>
    <property type="match status" value="1"/>
</dbReference>
<keyword evidence="4" id="KW-0677">Repeat</keyword>
<accession>A0A183IZJ5</accession>
<dbReference type="PROSITE" id="PS50102">
    <property type="entry name" value="RRM"/>
    <property type="match status" value="1"/>
</dbReference>
<keyword evidence="5 6" id="KW-0694">RNA-binding</keyword>
<evidence type="ECO:0000256" key="6">
    <source>
        <dbReference type="PROSITE-ProRule" id="PRU00176"/>
    </source>
</evidence>
<proteinExistence type="inferred from homology"/>
<sequence length="175" mass="19841">MVTKTKKIFVGGLSASTTLDDMKNYFEQFGKIEDAMLMFDKSTNRHRGFGFITFDSEEVVEKVVEIHFHEINGKMVECKKAQPKEVMLPVQLAKTRSSARGLYGIPEHILANLYGYIFAPGDKVYTDLSLTAPALAVAGARPDFTRSSKFSKFLFCALQCDENYSMQLLFYFIIF</sequence>
<dbReference type="AlphaFoldDB" id="A0A183IZJ5"/>
<dbReference type="GO" id="GO:0003729">
    <property type="term" value="F:mRNA binding"/>
    <property type="evidence" value="ECO:0007669"/>
    <property type="project" value="TreeGrafter"/>
</dbReference>
<dbReference type="OrthoDB" id="1875751at2759"/>
<evidence type="ECO:0000313" key="9">
    <source>
        <dbReference type="Proteomes" id="UP000270296"/>
    </source>
</evidence>
<reference evidence="8 9" key="2">
    <citation type="submission" date="2018-11" db="EMBL/GenBank/DDBJ databases">
        <authorList>
            <consortium name="Pathogen Informatics"/>
        </authorList>
    </citation>
    <scope>NUCLEOTIDE SEQUENCE [LARGE SCALE GENOMIC DNA]</scope>
</reference>